<dbReference type="Gene3D" id="1.25.40.20">
    <property type="entry name" value="Ankyrin repeat-containing domain"/>
    <property type="match status" value="1"/>
</dbReference>
<evidence type="ECO:0000256" key="3">
    <source>
        <dbReference type="ARBA" id="ARBA00022833"/>
    </source>
</evidence>
<dbReference type="InterPro" id="IPR038508">
    <property type="entry name" value="ArfGAP_dom_sf"/>
</dbReference>
<feature type="repeat" description="ANK" evidence="4">
    <location>
        <begin position="552"/>
        <end position="584"/>
    </location>
</feature>
<evidence type="ECO:0000256" key="2">
    <source>
        <dbReference type="ARBA" id="ARBA00022771"/>
    </source>
</evidence>
<dbReference type="SUPFAM" id="SSF48403">
    <property type="entry name" value="Ankyrin repeat"/>
    <property type="match status" value="1"/>
</dbReference>
<dbReference type="CDD" id="cd08204">
    <property type="entry name" value="ArfGap"/>
    <property type="match status" value="1"/>
</dbReference>
<dbReference type="Pfam" id="PF07727">
    <property type="entry name" value="RVT_2"/>
    <property type="match status" value="1"/>
</dbReference>
<keyword evidence="3" id="KW-0862">Zinc</keyword>
<dbReference type="SMART" id="SM00233">
    <property type="entry name" value="PH"/>
    <property type="match status" value="1"/>
</dbReference>
<dbReference type="InterPro" id="IPR036770">
    <property type="entry name" value="Ankyrin_rpt-contain_sf"/>
</dbReference>
<evidence type="ECO:0000259" key="6">
    <source>
        <dbReference type="PROSITE" id="PS50003"/>
    </source>
</evidence>
<keyword evidence="2 5" id="KW-0863">Zinc-finger</keyword>
<dbReference type="InterPro" id="IPR045258">
    <property type="entry name" value="ACAP1/2/3-like"/>
</dbReference>
<sequence>MENRRGGGRFGRSRLKCSYYHKLGHTREMCYSLHGRPPKNAYIAQTETTASVVQTDTFVAGNSFACVSQSSTLGPWVMDSGASDHISGNISLLSNISSTLGPWVMDSGASDHISVVYVDDIVITGNDQDDITNIKQHLFQHFQTKDLGRLKYFLGCRAVDTPMDPNSKLLLGQVLEYFSRKVISRTFFCLLLQILSYWQSSPSSHPSGVDNNSSVFGRFRTRYRSSSLGEENLGCRTVDLHTSTLKPDAEDTDLRLCFRIISPLKTYTLQAESEAERVDWMNKITGVIASLLNSHLHKFDPSKNDVDSSNGTYAASLNVQGAVSGENALATMRVNQADSVSRILREVPGNDTCADCGALEPDWASLNLGILICIECSGIHRNLGVHISKVRSITLDVRVWEPTILDLFRTLGNSYCNSVWEELLLLPSGRSTNVDAIQSVSKPSPKDGFHEKEKYILAKYVEKQVVNKEALAPYNNNRATGIWEAVRSNNVKEVYRIIVMSDVNIINTTYDEVKGAKIYHEIHENDSKLGFDDSKKKHQNPAGCQDIKLCRQGCSLLHLACNGDSPVMLELLLQFGADINRRDFHGRTPLQHCICMGRHHLAKFLLRRGARASIKDYGGLSVLERAMEMGGIKDEELFILLTKSE</sequence>
<dbReference type="InterPro" id="IPR001849">
    <property type="entry name" value="PH_domain"/>
</dbReference>
<dbReference type="PaxDb" id="4097-A0A1S4C8H5"/>
<organism evidence="8">
    <name type="scientific">Nicotiana tabacum</name>
    <name type="common">Common tobacco</name>
    <dbReference type="NCBI Taxonomy" id="4097"/>
    <lineage>
        <taxon>Eukaryota</taxon>
        <taxon>Viridiplantae</taxon>
        <taxon>Streptophyta</taxon>
        <taxon>Embryophyta</taxon>
        <taxon>Tracheophyta</taxon>
        <taxon>Spermatophyta</taxon>
        <taxon>Magnoliopsida</taxon>
        <taxon>eudicotyledons</taxon>
        <taxon>Gunneridae</taxon>
        <taxon>Pentapetalae</taxon>
        <taxon>asterids</taxon>
        <taxon>lamiids</taxon>
        <taxon>Solanales</taxon>
        <taxon>Solanaceae</taxon>
        <taxon>Nicotianoideae</taxon>
        <taxon>Nicotianeae</taxon>
        <taxon>Nicotiana</taxon>
    </lineage>
</organism>
<dbReference type="Pfam" id="PF00169">
    <property type="entry name" value="PH"/>
    <property type="match status" value="1"/>
</dbReference>
<keyword evidence="4" id="KW-0040">ANK repeat</keyword>
<dbReference type="PROSITE" id="PS50297">
    <property type="entry name" value="ANK_REP_REGION"/>
    <property type="match status" value="2"/>
</dbReference>
<dbReference type="InterPro" id="IPR002110">
    <property type="entry name" value="Ankyrin_rpt"/>
</dbReference>
<dbReference type="PANTHER" id="PTHR23180:SF244">
    <property type="entry name" value="ADP-RIBOSYLATION FACTOR GTPASE-ACTIVATING PROTEIN AGD2"/>
    <property type="match status" value="1"/>
</dbReference>
<dbReference type="InterPro" id="IPR011993">
    <property type="entry name" value="PH-like_dom_sf"/>
</dbReference>
<dbReference type="Gene3D" id="2.30.29.30">
    <property type="entry name" value="Pleckstrin-homology domain (PH domain)/Phosphotyrosine-binding domain (PTB)"/>
    <property type="match status" value="1"/>
</dbReference>
<reference evidence="8" key="1">
    <citation type="submission" date="2025-08" db="UniProtKB">
        <authorList>
            <consortium name="RefSeq"/>
        </authorList>
    </citation>
    <scope>IDENTIFICATION</scope>
</reference>
<feature type="repeat" description="ANK" evidence="4">
    <location>
        <begin position="585"/>
        <end position="617"/>
    </location>
</feature>
<dbReference type="AlphaFoldDB" id="A0A1S4C8H5"/>
<dbReference type="Gene3D" id="1.10.220.150">
    <property type="entry name" value="Arf GTPase activating protein"/>
    <property type="match status" value="1"/>
</dbReference>
<dbReference type="SMR" id="A0A1S4C8H5"/>
<proteinExistence type="predicted"/>
<keyword evidence="1" id="KW-0479">Metal-binding</keyword>
<dbReference type="SUPFAM" id="SSF50729">
    <property type="entry name" value="PH domain-like"/>
    <property type="match status" value="1"/>
</dbReference>
<dbReference type="SUPFAM" id="SSF57863">
    <property type="entry name" value="ArfGap/RecO-like zinc finger"/>
    <property type="match status" value="1"/>
</dbReference>
<dbReference type="KEGG" id="nta:107813361"/>
<dbReference type="GO" id="GO:0008270">
    <property type="term" value="F:zinc ion binding"/>
    <property type="evidence" value="ECO:0007669"/>
    <property type="project" value="UniProtKB-KW"/>
</dbReference>
<dbReference type="Pfam" id="PF12796">
    <property type="entry name" value="Ank_2"/>
    <property type="match status" value="1"/>
</dbReference>
<evidence type="ECO:0000313" key="8">
    <source>
        <dbReference type="RefSeq" id="XP_016497259.1"/>
    </source>
</evidence>
<feature type="domain" description="Arf-GAP" evidence="7">
    <location>
        <begin position="338"/>
        <end position="473"/>
    </location>
</feature>
<dbReference type="InterPro" id="IPR013103">
    <property type="entry name" value="RVT_2"/>
</dbReference>
<evidence type="ECO:0000259" key="7">
    <source>
        <dbReference type="PROSITE" id="PS50115"/>
    </source>
</evidence>
<dbReference type="OrthoDB" id="194358at2759"/>
<dbReference type="PROSITE" id="PS50115">
    <property type="entry name" value="ARFGAP"/>
    <property type="match status" value="1"/>
</dbReference>
<dbReference type="InterPro" id="IPR001164">
    <property type="entry name" value="ArfGAP_dom"/>
</dbReference>
<evidence type="ECO:0000256" key="5">
    <source>
        <dbReference type="PROSITE-ProRule" id="PRU00288"/>
    </source>
</evidence>
<feature type="domain" description="PH" evidence="6">
    <location>
        <begin position="167"/>
        <end position="289"/>
    </location>
</feature>
<protein>
    <submittedName>
        <fullName evidence="8">ADP-ribosylation factor GTPase-activating protein AGD2</fullName>
    </submittedName>
</protein>
<evidence type="ECO:0000256" key="4">
    <source>
        <dbReference type="PROSITE-ProRule" id="PRU00023"/>
    </source>
</evidence>
<name>A0A1S4C8H5_TOBAC</name>
<dbReference type="OMA" id="MPKRRIT"/>
<dbReference type="PRINTS" id="PR00405">
    <property type="entry name" value="REVINTRACTNG"/>
</dbReference>
<dbReference type="Pfam" id="PF01412">
    <property type="entry name" value="ArfGap"/>
    <property type="match status" value="1"/>
</dbReference>
<dbReference type="InterPro" id="IPR037278">
    <property type="entry name" value="ARFGAP/RecO"/>
</dbReference>
<dbReference type="RefSeq" id="XP_016497259.1">
    <property type="nucleotide sequence ID" value="XM_016641773.1"/>
</dbReference>
<dbReference type="STRING" id="4097.A0A1S4C8H5"/>
<gene>
    <name evidence="8" type="primary">LOC107813361</name>
</gene>
<dbReference type="SMART" id="SM00248">
    <property type="entry name" value="ANK"/>
    <property type="match status" value="2"/>
</dbReference>
<dbReference type="PROSITE" id="PS50088">
    <property type="entry name" value="ANK_REPEAT"/>
    <property type="match status" value="2"/>
</dbReference>
<dbReference type="GO" id="GO:0005096">
    <property type="term" value="F:GTPase activator activity"/>
    <property type="evidence" value="ECO:0007669"/>
    <property type="project" value="InterPro"/>
</dbReference>
<accession>A0A1S4C8H5</accession>
<dbReference type="PROSITE" id="PS50003">
    <property type="entry name" value="PH_DOMAIN"/>
    <property type="match status" value="1"/>
</dbReference>
<dbReference type="PANTHER" id="PTHR23180">
    <property type="entry name" value="CENTAURIN/ARF"/>
    <property type="match status" value="1"/>
</dbReference>
<evidence type="ECO:0000256" key="1">
    <source>
        <dbReference type="ARBA" id="ARBA00022723"/>
    </source>
</evidence>
<dbReference type="SMART" id="SM00105">
    <property type="entry name" value="ArfGap"/>
    <property type="match status" value="1"/>
</dbReference>